<evidence type="ECO:0000313" key="3">
    <source>
        <dbReference type="Proteomes" id="UP000661507"/>
    </source>
</evidence>
<gene>
    <name evidence="2" type="ORF">GCM10011320_42720</name>
</gene>
<accession>A0A917NUX5</accession>
<protein>
    <submittedName>
        <fullName evidence="2">Uncharacterized protein</fullName>
    </submittedName>
</protein>
<keyword evidence="3" id="KW-1185">Reference proteome</keyword>
<dbReference type="Proteomes" id="UP000661507">
    <property type="component" value="Unassembled WGS sequence"/>
</dbReference>
<dbReference type="RefSeq" id="WP_188970550.1">
    <property type="nucleotide sequence ID" value="NZ_BMKW01000011.1"/>
</dbReference>
<sequence length="406" mass="41256">MTRQENSAAVGDAGAPTGPGADAVRRALRGPPGRVALRLAAPGLPARRRVALALLEEAGRPRGGSVIETAAGELLLTEAEAADGARVAALLERLLGAAPERLDLPDAVAILLTLPGLVPAAAANATAPLATRIEALADAVTLPALLRREGVLHLAAGAPQRLVLLRLRVPVEALAPHLGAAGADADLARHAHDRLCGRLLTELAEPPRRDELLGTIPTVPLLIDLPLALLPDMPVASGEDDAAAVAPALIATLSAAEAMADGLALRRAALRRAGWGLAVRGLDAAALALLVPEALPADLLLLRWSPAMAERTAASALRRVDPARLVLTRCDGAAALEWGVSVGITRFAGSWIEALLAARRMAACPQAGACTRSACAARAAAATPAGRAGCANLSLLAALLPMEAAP</sequence>
<organism evidence="2 3">
    <name type="scientific">Neoroseomonas lacus</name>
    <dbReference type="NCBI Taxonomy" id="287609"/>
    <lineage>
        <taxon>Bacteria</taxon>
        <taxon>Pseudomonadati</taxon>
        <taxon>Pseudomonadota</taxon>
        <taxon>Alphaproteobacteria</taxon>
        <taxon>Acetobacterales</taxon>
        <taxon>Acetobacteraceae</taxon>
        <taxon>Neoroseomonas</taxon>
    </lineage>
</organism>
<feature type="compositionally biased region" description="Low complexity" evidence="1">
    <location>
        <begin position="8"/>
        <end position="22"/>
    </location>
</feature>
<dbReference type="EMBL" id="BMKW01000011">
    <property type="protein sequence ID" value="GGJ30730.1"/>
    <property type="molecule type" value="Genomic_DNA"/>
</dbReference>
<dbReference type="AlphaFoldDB" id="A0A917NUX5"/>
<feature type="region of interest" description="Disordered" evidence="1">
    <location>
        <begin position="1"/>
        <end position="27"/>
    </location>
</feature>
<reference evidence="2" key="2">
    <citation type="submission" date="2020-09" db="EMBL/GenBank/DDBJ databases">
        <authorList>
            <person name="Sun Q."/>
            <person name="Zhou Y."/>
        </authorList>
    </citation>
    <scope>NUCLEOTIDE SEQUENCE</scope>
    <source>
        <strain evidence="2">CGMCC 1.3617</strain>
    </source>
</reference>
<evidence type="ECO:0000313" key="2">
    <source>
        <dbReference type="EMBL" id="GGJ30730.1"/>
    </source>
</evidence>
<reference evidence="2" key="1">
    <citation type="journal article" date="2014" name="Int. J. Syst. Evol. Microbiol.">
        <title>Complete genome sequence of Corynebacterium casei LMG S-19264T (=DSM 44701T), isolated from a smear-ripened cheese.</title>
        <authorList>
            <consortium name="US DOE Joint Genome Institute (JGI-PGF)"/>
            <person name="Walter F."/>
            <person name="Albersmeier A."/>
            <person name="Kalinowski J."/>
            <person name="Ruckert C."/>
        </authorList>
    </citation>
    <scope>NUCLEOTIDE SEQUENCE</scope>
    <source>
        <strain evidence="2">CGMCC 1.3617</strain>
    </source>
</reference>
<evidence type="ECO:0000256" key="1">
    <source>
        <dbReference type="SAM" id="MobiDB-lite"/>
    </source>
</evidence>
<name>A0A917NUX5_9PROT</name>
<comment type="caution">
    <text evidence="2">The sequence shown here is derived from an EMBL/GenBank/DDBJ whole genome shotgun (WGS) entry which is preliminary data.</text>
</comment>
<proteinExistence type="predicted"/>